<dbReference type="InterPro" id="IPR045316">
    <property type="entry name" value="Msc2-like"/>
</dbReference>
<comment type="similarity">
    <text evidence="2">Belongs to the cation diffusion facilitator (CDF) transporter (TC 2.A.4) family. SLC30A subfamily.</text>
</comment>
<evidence type="ECO:0000256" key="2">
    <source>
        <dbReference type="ARBA" id="ARBA00008873"/>
    </source>
</evidence>
<evidence type="ECO:0000256" key="1">
    <source>
        <dbReference type="ARBA" id="ARBA00004141"/>
    </source>
</evidence>
<feature type="transmembrane region" description="Helical" evidence="9">
    <location>
        <begin position="597"/>
        <end position="618"/>
    </location>
</feature>
<evidence type="ECO:0000256" key="4">
    <source>
        <dbReference type="ARBA" id="ARBA00022692"/>
    </source>
</evidence>
<dbReference type="InterPro" id="IPR058533">
    <property type="entry name" value="Cation_efflux_TM"/>
</dbReference>
<evidence type="ECO:0000256" key="8">
    <source>
        <dbReference type="SAM" id="MobiDB-lite"/>
    </source>
</evidence>
<feature type="transmembrane region" description="Helical" evidence="9">
    <location>
        <begin position="343"/>
        <end position="362"/>
    </location>
</feature>
<feature type="transmembrane region" description="Helical" evidence="9">
    <location>
        <begin position="183"/>
        <end position="202"/>
    </location>
</feature>
<feature type="compositionally biased region" description="Basic residues" evidence="8">
    <location>
        <begin position="411"/>
        <end position="426"/>
    </location>
</feature>
<evidence type="ECO:0000313" key="11">
    <source>
        <dbReference type="EMBL" id="GBG71494.1"/>
    </source>
</evidence>
<dbReference type="OMA" id="FFLMINT"/>
<dbReference type="Proteomes" id="UP000265515">
    <property type="component" value="Unassembled WGS sequence"/>
</dbReference>
<feature type="domain" description="Cation efflux protein transmembrane" evidence="10">
    <location>
        <begin position="583"/>
        <end position="654"/>
    </location>
</feature>
<dbReference type="InterPro" id="IPR002524">
    <property type="entry name" value="Cation_efflux"/>
</dbReference>
<name>A0A388KN58_CHABU</name>
<evidence type="ECO:0000256" key="5">
    <source>
        <dbReference type="ARBA" id="ARBA00022989"/>
    </source>
</evidence>
<evidence type="ECO:0000256" key="3">
    <source>
        <dbReference type="ARBA" id="ARBA00022448"/>
    </source>
</evidence>
<dbReference type="AlphaFoldDB" id="A0A388KN58"/>
<evidence type="ECO:0000256" key="6">
    <source>
        <dbReference type="ARBA" id="ARBA00023065"/>
    </source>
</evidence>
<dbReference type="OrthoDB" id="78669at2759"/>
<feature type="transmembrane region" description="Helical" evidence="9">
    <location>
        <begin position="208"/>
        <end position="228"/>
    </location>
</feature>
<feature type="transmembrane region" description="Helical" evidence="9">
    <location>
        <begin position="119"/>
        <end position="138"/>
    </location>
</feature>
<evidence type="ECO:0000256" key="7">
    <source>
        <dbReference type="ARBA" id="ARBA00023136"/>
    </source>
</evidence>
<feature type="compositionally biased region" description="Basic and acidic residues" evidence="8">
    <location>
        <begin position="446"/>
        <end position="464"/>
    </location>
</feature>
<keyword evidence="6" id="KW-0406">Ion transport</keyword>
<keyword evidence="4 9" id="KW-0812">Transmembrane</keyword>
<comment type="caution">
    <text evidence="11">The sequence shown here is derived from an EMBL/GenBank/DDBJ whole genome shotgun (WGS) entry which is preliminary data.</text>
</comment>
<dbReference type="PANTHER" id="PTHR45755">
    <property type="match status" value="1"/>
</dbReference>
<dbReference type="PANTHER" id="PTHR45755:SF4">
    <property type="entry name" value="ZINC TRANSPORTER 7"/>
    <property type="match status" value="1"/>
</dbReference>
<dbReference type="Gramene" id="GBG71494">
    <property type="protein sequence ID" value="GBG71494"/>
    <property type="gene ID" value="CBR_g8910"/>
</dbReference>
<feature type="domain" description="Cation efflux protein transmembrane" evidence="10">
    <location>
        <begin position="278"/>
        <end position="410"/>
    </location>
</feature>
<dbReference type="Pfam" id="PF01545">
    <property type="entry name" value="Cation_efflux"/>
    <property type="match status" value="2"/>
</dbReference>
<reference evidence="11 12" key="1">
    <citation type="journal article" date="2018" name="Cell">
        <title>The Chara Genome: Secondary Complexity and Implications for Plant Terrestrialization.</title>
        <authorList>
            <person name="Nishiyama T."/>
            <person name="Sakayama H."/>
            <person name="Vries J.D."/>
            <person name="Buschmann H."/>
            <person name="Saint-Marcoux D."/>
            <person name="Ullrich K.K."/>
            <person name="Haas F.B."/>
            <person name="Vanderstraeten L."/>
            <person name="Becker D."/>
            <person name="Lang D."/>
            <person name="Vosolsobe S."/>
            <person name="Rombauts S."/>
            <person name="Wilhelmsson P.K.I."/>
            <person name="Janitza P."/>
            <person name="Kern R."/>
            <person name="Heyl A."/>
            <person name="Rumpler F."/>
            <person name="Villalobos L.I.A.C."/>
            <person name="Clay J.M."/>
            <person name="Skokan R."/>
            <person name="Toyoda A."/>
            <person name="Suzuki Y."/>
            <person name="Kagoshima H."/>
            <person name="Schijlen E."/>
            <person name="Tajeshwar N."/>
            <person name="Catarino B."/>
            <person name="Hetherington A.J."/>
            <person name="Saltykova A."/>
            <person name="Bonnot C."/>
            <person name="Breuninger H."/>
            <person name="Symeonidi A."/>
            <person name="Radhakrishnan G.V."/>
            <person name="Van Nieuwerburgh F."/>
            <person name="Deforce D."/>
            <person name="Chang C."/>
            <person name="Karol K.G."/>
            <person name="Hedrich R."/>
            <person name="Ulvskov P."/>
            <person name="Glockner G."/>
            <person name="Delwiche C.F."/>
            <person name="Petrasek J."/>
            <person name="Van de Peer Y."/>
            <person name="Friml J."/>
            <person name="Beilby M."/>
            <person name="Dolan L."/>
            <person name="Kohara Y."/>
            <person name="Sugano S."/>
            <person name="Fujiyama A."/>
            <person name="Delaux P.-M."/>
            <person name="Quint M."/>
            <person name="TheiBen G."/>
            <person name="Hagemann M."/>
            <person name="Harholt J."/>
            <person name="Dunand C."/>
            <person name="Zachgo S."/>
            <person name="Langdale J."/>
            <person name="Maumus F."/>
            <person name="Straeten D.V.D."/>
            <person name="Gould S.B."/>
            <person name="Rensing S.A."/>
        </authorList>
    </citation>
    <scope>NUCLEOTIDE SEQUENCE [LARGE SCALE GENOMIC DNA]</scope>
    <source>
        <strain evidence="11 12">S276</strain>
    </source>
</reference>
<feature type="region of interest" description="Disordered" evidence="8">
    <location>
        <begin position="406"/>
        <end position="548"/>
    </location>
</feature>
<keyword evidence="12" id="KW-1185">Reference proteome</keyword>
<organism evidence="11 12">
    <name type="scientific">Chara braunii</name>
    <name type="common">Braun's stonewort</name>
    <dbReference type="NCBI Taxonomy" id="69332"/>
    <lineage>
        <taxon>Eukaryota</taxon>
        <taxon>Viridiplantae</taxon>
        <taxon>Streptophyta</taxon>
        <taxon>Charophyceae</taxon>
        <taxon>Charales</taxon>
        <taxon>Characeae</taxon>
        <taxon>Chara</taxon>
    </lineage>
</organism>
<feature type="transmembrane region" description="Helical" evidence="9">
    <location>
        <begin position="82"/>
        <end position="99"/>
    </location>
</feature>
<feature type="transmembrane region" description="Helical" evidence="9">
    <location>
        <begin position="302"/>
        <end position="322"/>
    </location>
</feature>
<dbReference type="EMBL" id="BFEA01000147">
    <property type="protein sequence ID" value="GBG71494.1"/>
    <property type="molecule type" value="Genomic_DNA"/>
</dbReference>
<dbReference type="GO" id="GO:0005794">
    <property type="term" value="C:Golgi apparatus"/>
    <property type="evidence" value="ECO:0007669"/>
    <property type="project" value="TreeGrafter"/>
</dbReference>
<sequence>MLAKALANRMATVLENIIHLAQTGFMTNRNIQENILLVNEVLGALAMVFAFYLIFKGPTLFSQSGFLTGALNGEEDIAAEDINLSTAGIAIAAGILGALRRVVARRTAVKAHAKKRLHALTVAAATCFVFPFASWQLFSEWDGFVQGASTGSAVVAYGMFIIFGIVLSFYVDTFAEDKLQINVSSVKHVAITTVLLLMMELAQGGHPTVISLFVGGGALAVGMHLAGATERRRESRSLIGDLPGKEWQQSVHTSMLPPAFQGPLAHVMADSKSRRIAFFLMINTSFMVVEFIYGFWSNSLGLISDACHMLFDCAALAIGLYASYMMRLPATPKYTYGYGRFEVLSGYVNAVFLVFVAALIVLESIERILDPPDISTDNLLLVCIGGLLVNVVGLIFFHEAHSHAHGGCSHSHGHSHSHAHSHKHQHDHQSIHEEGNNMNGEANGVFKDHLKETGRAHDDNKDPWHSPYNPLPEGSDHMHKGDHHHHHHDRHHPRHNRHHPHHDHHDHHHYNHEHDHLDTCQDHSHEHHHDDDCHPHSPFAHGGDEHIQHNDSDHQEVIMKVDGHHYHEHVHDDHSHSSHNEGFGLGHDVTDHNMHGIFLHVLADTLGSVGVVISTLLIREKGWLLTDPACSIFISVLIISSVIPLLKHSSEVILQRVPRPLEAAIKKGLDLTLQVEGVVGFHGEHFWSFTPKVSVGTIRVQVTAGENKQRVLRKTLAIFKSLGITQMTLQVEDSPLYGLSR</sequence>
<dbReference type="GO" id="GO:0006882">
    <property type="term" value="P:intracellular zinc ion homeostasis"/>
    <property type="evidence" value="ECO:0007669"/>
    <property type="project" value="InterPro"/>
</dbReference>
<evidence type="ECO:0000256" key="9">
    <source>
        <dbReference type="SAM" id="Phobius"/>
    </source>
</evidence>
<evidence type="ECO:0000259" key="10">
    <source>
        <dbReference type="Pfam" id="PF01545"/>
    </source>
</evidence>
<dbReference type="STRING" id="69332.A0A388KN58"/>
<evidence type="ECO:0000313" key="12">
    <source>
        <dbReference type="Proteomes" id="UP000265515"/>
    </source>
</evidence>
<feature type="compositionally biased region" description="Basic and acidic residues" evidence="8">
    <location>
        <begin position="512"/>
        <end position="535"/>
    </location>
</feature>
<feature type="compositionally biased region" description="Basic residues" evidence="8">
    <location>
        <begin position="480"/>
        <end position="511"/>
    </location>
</feature>
<feature type="transmembrane region" description="Helical" evidence="9">
    <location>
        <begin position="150"/>
        <end position="171"/>
    </location>
</feature>
<keyword evidence="3" id="KW-0813">Transport</keyword>
<accession>A0A388KN58</accession>
<feature type="transmembrane region" description="Helical" evidence="9">
    <location>
        <begin position="276"/>
        <end position="296"/>
    </location>
</feature>
<feature type="transmembrane region" description="Helical" evidence="9">
    <location>
        <begin position="378"/>
        <end position="397"/>
    </location>
</feature>
<protein>
    <recommendedName>
        <fullName evidence="10">Cation efflux protein transmembrane domain-containing protein</fullName>
    </recommendedName>
</protein>
<keyword evidence="5 9" id="KW-1133">Transmembrane helix</keyword>
<proteinExistence type="inferred from homology"/>
<dbReference type="GO" id="GO:0016020">
    <property type="term" value="C:membrane"/>
    <property type="evidence" value="ECO:0007669"/>
    <property type="project" value="UniProtKB-SubCell"/>
</dbReference>
<dbReference type="NCBIfam" id="TIGR01297">
    <property type="entry name" value="CDF"/>
    <property type="match status" value="2"/>
</dbReference>
<comment type="subcellular location">
    <subcellularLocation>
        <location evidence="1">Membrane</location>
        <topology evidence="1">Multi-pass membrane protein</topology>
    </subcellularLocation>
</comment>
<keyword evidence="7 9" id="KW-0472">Membrane</keyword>
<dbReference type="Gene3D" id="1.20.1510.10">
    <property type="entry name" value="Cation efflux protein transmembrane domain"/>
    <property type="match status" value="2"/>
</dbReference>
<dbReference type="SUPFAM" id="SSF161111">
    <property type="entry name" value="Cation efflux protein transmembrane domain-like"/>
    <property type="match status" value="1"/>
</dbReference>
<gene>
    <name evidence="11" type="ORF">CBR_g8910</name>
</gene>
<dbReference type="FunFam" id="1.20.1510.10:FF:000033">
    <property type="entry name" value="Unplaced genomic scaffold supercont1.9, whole genome shotgun sequence"/>
    <property type="match status" value="1"/>
</dbReference>
<feature type="transmembrane region" description="Helical" evidence="9">
    <location>
        <begin position="35"/>
        <end position="55"/>
    </location>
</feature>
<dbReference type="GO" id="GO:0005385">
    <property type="term" value="F:zinc ion transmembrane transporter activity"/>
    <property type="evidence" value="ECO:0007669"/>
    <property type="project" value="InterPro"/>
</dbReference>
<feature type="transmembrane region" description="Helical" evidence="9">
    <location>
        <begin position="624"/>
        <end position="646"/>
    </location>
</feature>
<dbReference type="InterPro" id="IPR027469">
    <property type="entry name" value="Cation_efflux_TMD_sf"/>
</dbReference>